<dbReference type="InterPro" id="IPR018763">
    <property type="entry name" value="DUF2334"/>
</dbReference>
<dbReference type="HOGENOM" id="CLU_079824_0_0_4"/>
<evidence type="ECO:0000313" key="1">
    <source>
        <dbReference type="EMBL" id="AEG72315.1"/>
    </source>
</evidence>
<dbReference type="CDD" id="cd11374">
    <property type="entry name" value="CE4_u10"/>
    <property type="match status" value="1"/>
</dbReference>
<dbReference type="AlphaFoldDB" id="F6GBV9"/>
<dbReference type="Gene3D" id="3.20.20.370">
    <property type="entry name" value="Glycoside hydrolase/deacetylase"/>
    <property type="match status" value="1"/>
</dbReference>
<reference evidence="1 2" key="1">
    <citation type="journal article" date="2011" name="J. Bacteriol.">
        <title>Complete genome sequence of the plant pathogen Ralstonia solanacearum strain Po82.</title>
        <authorList>
            <person name="Xu J."/>
            <person name="Zheng H.J."/>
            <person name="Liu L."/>
            <person name="Pan Z.C."/>
            <person name="Prior P."/>
            <person name="Tang B."/>
            <person name="Xu J.S."/>
            <person name="Zhang H."/>
            <person name="Tian Q."/>
            <person name="Zhang L.Q."/>
            <person name="Feng J."/>
        </authorList>
    </citation>
    <scope>NUCLEOTIDE SEQUENCE [LARGE SCALE GENOMIC DNA]</scope>
    <source>
        <strain evidence="2">Po82</strain>
    </source>
</reference>
<dbReference type="EMBL" id="CP002820">
    <property type="protein sequence ID" value="AEG72315.1"/>
    <property type="molecule type" value="Genomic_DNA"/>
</dbReference>
<dbReference type="PATRIC" id="fig|1031711.3.peg.4846"/>
<protein>
    <submittedName>
        <fullName evidence="1">Deacetylase protein</fullName>
    </submittedName>
</protein>
<dbReference type="SUPFAM" id="SSF88713">
    <property type="entry name" value="Glycoside hydrolase/deacetylase"/>
    <property type="match status" value="1"/>
</dbReference>
<name>F6GBV9_RALS8</name>
<proteinExistence type="predicted"/>
<organism evidence="1 2">
    <name type="scientific">Ralstonia solanacearum (strain Po82)</name>
    <dbReference type="NCBI Taxonomy" id="1031711"/>
    <lineage>
        <taxon>Bacteria</taxon>
        <taxon>Pseudomonadati</taxon>
        <taxon>Pseudomonadota</taxon>
        <taxon>Betaproteobacteria</taxon>
        <taxon>Burkholderiales</taxon>
        <taxon>Burkholderiaceae</taxon>
        <taxon>Ralstonia</taxon>
        <taxon>Ralstonia solanacearum species complex</taxon>
    </lineage>
</organism>
<dbReference type="GO" id="GO:0005975">
    <property type="term" value="P:carbohydrate metabolic process"/>
    <property type="evidence" value="ECO:0007669"/>
    <property type="project" value="InterPro"/>
</dbReference>
<keyword evidence="1" id="KW-0614">Plasmid</keyword>
<dbReference type="Proteomes" id="UP000007953">
    <property type="component" value="Plasmid megaplasmid"/>
</dbReference>
<gene>
    <name evidence="1" type="ordered locus">RSPO_m01682</name>
</gene>
<dbReference type="Pfam" id="PF10096">
    <property type="entry name" value="DUF2334"/>
    <property type="match status" value="1"/>
</dbReference>
<sequence length="267" mass="29966">MTDMPCYLVIAMHDVTPANWPACSVLLSALDEVCPVPKSLLVIPNFHRGPTARSSERFCRVMTERLEQGDELILHGYAHLDEQPPGGFVDQLIRTHYTAGEGEFSVMPLDAAHRRLEAGVAWFAANGWPLHGFVAPAWLMSEATWQALDTLPLRYTTTLRHFYLLHPGRSMLAPCLTYSVQTGPRRLASRYYVHWLASHHAHAPLLRLGLHPADAAYPDVIRHWQDLLAACLETRVPVTKNGFAQVFAEALMGKPDLPLTQWPQTSY</sequence>
<evidence type="ECO:0000313" key="2">
    <source>
        <dbReference type="Proteomes" id="UP000007953"/>
    </source>
</evidence>
<accession>F6GBV9</accession>
<dbReference type="KEGG" id="rsn:RSPO_m01682"/>
<geneLocation type="plasmid" evidence="2"/>
<dbReference type="InterPro" id="IPR011330">
    <property type="entry name" value="Glyco_hydro/deAcase_b/a-brl"/>
</dbReference>